<proteinExistence type="predicted"/>
<feature type="compositionally biased region" description="Low complexity" evidence="1">
    <location>
        <begin position="457"/>
        <end position="471"/>
    </location>
</feature>
<feature type="transmembrane region" description="Helical" evidence="2">
    <location>
        <begin position="166"/>
        <end position="191"/>
    </location>
</feature>
<evidence type="ECO:0008006" key="5">
    <source>
        <dbReference type="Google" id="ProtNLM"/>
    </source>
</evidence>
<keyword evidence="4" id="KW-1185">Reference proteome</keyword>
<protein>
    <recommendedName>
        <fullName evidence="5">Proteophosphoglycan ppg4</fullName>
    </recommendedName>
</protein>
<gene>
    <name evidence="3" type="ORF">MCHLO_05432</name>
</gene>
<name>A0ABQ0LA42_MYCCL</name>
<feature type="compositionally biased region" description="Low complexity" evidence="1">
    <location>
        <begin position="281"/>
        <end position="291"/>
    </location>
</feature>
<keyword evidence="2" id="KW-0812">Transmembrane</keyword>
<feature type="region of interest" description="Disordered" evidence="1">
    <location>
        <begin position="429"/>
        <end position="471"/>
    </location>
</feature>
<reference evidence="3" key="1">
    <citation type="submission" date="2014-09" db="EMBL/GenBank/DDBJ databases">
        <title>Genome sequence of the luminous mushroom Mycena chlorophos for searching fungal bioluminescence genes.</title>
        <authorList>
            <person name="Tanaka Y."/>
            <person name="Kasuga D."/>
            <person name="Oba Y."/>
            <person name="Hase S."/>
            <person name="Sato K."/>
            <person name="Oba Y."/>
            <person name="Sakakibara Y."/>
        </authorList>
    </citation>
    <scope>NUCLEOTIDE SEQUENCE</scope>
</reference>
<keyword evidence="2" id="KW-1133">Transmembrane helix</keyword>
<feature type="region of interest" description="Disordered" evidence="1">
    <location>
        <begin position="222"/>
        <end position="241"/>
    </location>
</feature>
<evidence type="ECO:0000256" key="2">
    <source>
        <dbReference type="SAM" id="Phobius"/>
    </source>
</evidence>
<evidence type="ECO:0000313" key="3">
    <source>
        <dbReference type="EMBL" id="GAT47995.1"/>
    </source>
</evidence>
<dbReference type="Proteomes" id="UP000815677">
    <property type="component" value="Unassembled WGS sequence"/>
</dbReference>
<dbReference type="EMBL" id="DF844096">
    <property type="protein sequence ID" value="GAT47995.1"/>
    <property type="molecule type" value="Genomic_DNA"/>
</dbReference>
<accession>A0ABQ0LA42</accession>
<organism evidence="3 4">
    <name type="scientific">Mycena chlorophos</name>
    <name type="common">Agaric fungus</name>
    <name type="synonym">Agaricus chlorophos</name>
    <dbReference type="NCBI Taxonomy" id="658473"/>
    <lineage>
        <taxon>Eukaryota</taxon>
        <taxon>Fungi</taxon>
        <taxon>Dikarya</taxon>
        <taxon>Basidiomycota</taxon>
        <taxon>Agaricomycotina</taxon>
        <taxon>Agaricomycetes</taxon>
        <taxon>Agaricomycetidae</taxon>
        <taxon>Agaricales</taxon>
        <taxon>Marasmiineae</taxon>
        <taxon>Mycenaceae</taxon>
        <taxon>Mycena</taxon>
    </lineage>
</organism>
<feature type="region of interest" description="Disordered" evidence="1">
    <location>
        <begin position="266"/>
        <end position="291"/>
    </location>
</feature>
<evidence type="ECO:0000313" key="4">
    <source>
        <dbReference type="Proteomes" id="UP000815677"/>
    </source>
</evidence>
<sequence>MRRVRKPIPQQIDFGPGFGEVAALEDDEDGVAIQQGAQQAAFSTAGTTDTAALTSMAPLATNNADLTTLSETQYSQRTGFYYTWTSSSAQSASASASLASSFSLLPSTSSFWSLSSLPSSSSSPVSTSSLTLSPSSYSPSSTSIVAPTSFPSPSNSTTPHLLDHGALLYASVSLGVLFILASVAGAVTYCVRIRRQAKRNFIAWDPVTIPGSESKFVPDLTLAGDRDVGEPKRASYEEQSYYSPHQIPPLVDSAAYPLPPVAPHSDGPYSFPANGPSHTPSLSRSRISSRTGSIRSNLASASTLRVANPAPAAQQLRSDAEYDYLDRPVGTPREMETRPRFMSLSRPGLDVPWRPEEDASRAEESEGWTQTLDLRASVLNAFQAVAGFGSEPEDHLTRLPSVARRERRQSVSRERRESGWARFAAEEVSVSDAASYLTAPPPDDPRFLAPPTCPLPRGWSSSSSGSRWRRG</sequence>
<keyword evidence="2" id="KW-0472">Membrane</keyword>
<feature type="compositionally biased region" description="Basic and acidic residues" evidence="1">
    <location>
        <begin position="224"/>
        <end position="236"/>
    </location>
</feature>
<evidence type="ECO:0000256" key="1">
    <source>
        <dbReference type="SAM" id="MobiDB-lite"/>
    </source>
</evidence>